<keyword evidence="2" id="KW-0808">Transferase</keyword>
<dbReference type="Proteomes" id="UP001474421">
    <property type="component" value="Unassembled WGS sequence"/>
</dbReference>
<organism evidence="8 9">
    <name type="scientific">Crotalus adamanteus</name>
    <name type="common">Eastern diamondback rattlesnake</name>
    <dbReference type="NCBI Taxonomy" id="8729"/>
    <lineage>
        <taxon>Eukaryota</taxon>
        <taxon>Metazoa</taxon>
        <taxon>Chordata</taxon>
        <taxon>Craniata</taxon>
        <taxon>Vertebrata</taxon>
        <taxon>Euteleostomi</taxon>
        <taxon>Lepidosauria</taxon>
        <taxon>Squamata</taxon>
        <taxon>Bifurcata</taxon>
        <taxon>Unidentata</taxon>
        <taxon>Episquamata</taxon>
        <taxon>Toxicofera</taxon>
        <taxon>Serpentes</taxon>
        <taxon>Colubroidea</taxon>
        <taxon>Viperidae</taxon>
        <taxon>Crotalinae</taxon>
        <taxon>Crotalus</taxon>
    </lineage>
</organism>
<keyword evidence="1" id="KW-0328">Glycosyltransferase</keyword>
<name>A0AAW1AWM0_CROAD</name>
<comment type="caution">
    <text evidence="8">The sequence shown here is derived from an EMBL/GenBank/DDBJ whole genome shotgun (WGS) entry which is preliminary data.</text>
</comment>
<evidence type="ECO:0000313" key="9">
    <source>
        <dbReference type="Proteomes" id="UP001474421"/>
    </source>
</evidence>
<keyword evidence="4" id="KW-0013">ADP-ribosylation</keyword>
<dbReference type="PANTHER" id="PTHR21328">
    <property type="entry name" value="POLY ADP-RIBOSE POLYMERASE FAMILY, MEMBER PARP"/>
    <property type="match status" value="1"/>
</dbReference>
<keyword evidence="5" id="KW-0520">NAD</keyword>
<accession>A0AAW1AWM0</accession>
<evidence type="ECO:0000256" key="5">
    <source>
        <dbReference type="ARBA" id="ARBA00023027"/>
    </source>
</evidence>
<dbReference type="InterPro" id="IPR051838">
    <property type="entry name" value="ARTD_PARP"/>
</dbReference>
<comment type="similarity">
    <text evidence="6">Belongs to the ARTD/PARP family.</text>
</comment>
<protein>
    <submittedName>
        <fullName evidence="8">Mono-ADP-ribosyltransferase PARP6</fullName>
    </submittedName>
</protein>
<reference evidence="8 9" key="1">
    <citation type="journal article" date="2024" name="Proc. Natl. Acad. Sci. U.S.A.">
        <title>The genetic regulatory architecture and epigenomic basis for age-related changes in rattlesnake venom.</title>
        <authorList>
            <person name="Hogan M.P."/>
            <person name="Holding M.L."/>
            <person name="Nystrom G.S."/>
            <person name="Colston T.J."/>
            <person name="Bartlett D.A."/>
            <person name="Mason A.J."/>
            <person name="Ellsworth S.A."/>
            <person name="Rautsaw R.M."/>
            <person name="Lawrence K.C."/>
            <person name="Strickland J.L."/>
            <person name="He B."/>
            <person name="Fraser P."/>
            <person name="Margres M.J."/>
            <person name="Gilbert D.M."/>
            <person name="Gibbs H.L."/>
            <person name="Parkinson C.L."/>
            <person name="Rokyta D.R."/>
        </authorList>
    </citation>
    <scope>NUCLEOTIDE SEQUENCE [LARGE SCALE GENOMIC DNA]</scope>
    <source>
        <strain evidence="8">DRR0105</strain>
    </source>
</reference>
<dbReference type="GO" id="GO:0016757">
    <property type="term" value="F:glycosyltransferase activity"/>
    <property type="evidence" value="ECO:0007669"/>
    <property type="project" value="UniProtKB-KW"/>
</dbReference>
<keyword evidence="3" id="KW-0548">Nucleotidyltransferase</keyword>
<keyword evidence="9" id="KW-1185">Reference proteome</keyword>
<dbReference type="AlphaFoldDB" id="A0AAW1AWM0"/>
<evidence type="ECO:0000313" key="8">
    <source>
        <dbReference type="EMBL" id="KAK9393924.1"/>
    </source>
</evidence>
<feature type="region of interest" description="Disordered" evidence="7">
    <location>
        <begin position="1"/>
        <end position="21"/>
    </location>
</feature>
<dbReference type="GO" id="GO:0016779">
    <property type="term" value="F:nucleotidyltransferase activity"/>
    <property type="evidence" value="ECO:0007669"/>
    <property type="project" value="UniProtKB-KW"/>
</dbReference>
<evidence type="ECO:0000256" key="2">
    <source>
        <dbReference type="ARBA" id="ARBA00022679"/>
    </source>
</evidence>
<proteinExistence type="inferred from homology"/>
<feature type="region of interest" description="Disordered" evidence="7">
    <location>
        <begin position="52"/>
        <end position="77"/>
    </location>
</feature>
<sequence>MLRVSSSLAGEPPPGVTPVPPPGGVSGSLVIPPSVSAPRVLHMRLPCIQEPLSPSPPPPRVLHPHAPGMGKGQHRMPSKDELVQRYNRMNTIPQTRCIQSRFLQSRNLNCIALCEVITSKDLQKHGNIWVCPVSDHVCTRFFFVYEDGQVGDANINTQDPKIQKEIMRTGLALPPGAGKGPLLETVHGLCPVEDRPTGGSDRCQRLDRGCQGGPLWRGRSSSTPPIRRVEWVDLDQFL</sequence>
<evidence type="ECO:0000256" key="7">
    <source>
        <dbReference type="SAM" id="MobiDB-lite"/>
    </source>
</evidence>
<evidence type="ECO:0000256" key="4">
    <source>
        <dbReference type="ARBA" id="ARBA00022765"/>
    </source>
</evidence>
<gene>
    <name evidence="8" type="ORF">NXF25_015587</name>
</gene>
<dbReference type="EMBL" id="JAOTOJ010000012">
    <property type="protein sequence ID" value="KAK9393924.1"/>
    <property type="molecule type" value="Genomic_DNA"/>
</dbReference>
<evidence type="ECO:0000256" key="3">
    <source>
        <dbReference type="ARBA" id="ARBA00022695"/>
    </source>
</evidence>
<evidence type="ECO:0000256" key="1">
    <source>
        <dbReference type="ARBA" id="ARBA00022676"/>
    </source>
</evidence>
<evidence type="ECO:0000256" key="6">
    <source>
        <dbReference type="ARBA" id="ARBA00024347"/>
    </source>
</evidence>
<feature type="compositionally biased region" description="Pro residues" evidence="7">
    <location>
        <begin position="11"/>
        <end position="21"/>
    </location>
</feature>